<dbReference type="HOGENOM" id="CLU_122712_0_0_5"/>
<dbReference type="AlphaFoldDB" id="V9TW23"/>
<dbReference type="GO" id="GO:0008360">
    <property type="term" value="P:regulation of cell shape"/>
    <property type="evidence" value="ECO:0007669"/>
    <property type="project" value="UniProtKB-KW"/>
</dbReference>
<evidence type="ECO:0000256" key="6">
    <source>
        <dbReference type="ARBA" id="ARBA00022989"/>
    </source>
</evidence>
<evidence type="ECO:0000256" key="1">
    <source>
        <dbReference type="ARBA" id="ARBA00004651"/>
    </source>
</evidence>
<keyword evidence="7 8" id="KW-0472">Membrane</keyword>
<evidence type="ECO:0000313" key="9">
    <source>
        <dbReference type="EMBL" id="AHC73903.1"/>
    </source>
</evidence>
<dbReference type="NCBIfam" id="TIGR03426">
    <property type="entry name" value="shape_MreD"/>
    <property type="match status" value="1"/>
</dbReference>
<dbReference type="KEGG" id="efk:P856_696"/>
<organism evidence="9 10">
    <name type="scientific">Candidatus Endolissoclinum faulkneri L5</name>
    <dbReference type="NCBI Taxonomy" id="1401328"/>
    <lineage>
        <taxon>Bacteria</taxon>
        <taxon>Pseudomonadati</taxon>
        <taxon>Pseudomonadota</taxon>
        <taxon>Alphaproteobacteria</taxon>
        <taxon>Rhodospirillales</taxon>
        <taxon>Rhodospirillaceae</taxon>
        <taxon>Candidatus Endolissoclinum</taxon>
    </lineage>
</organism>
<dbReference type="OrthoDB" id="7161178at2"/>
<evidence type="ECO:0000256" key="4">
    <source>
        <dbReference type="ARBA" id="ARBA00022692"/>
    </source>
</evidence>
<dbReference type="EMBL" id="CP006745">
    <property type="protein sequence ID" value="AHC73903.1"/>
    <property type="molecule type" value="Genomic_DNA"/>
</dbReference>
<dbReference type="Proteomes" id="UP000018700">
    <property type="component" value="Chromosome"/>
</dbReference>
<comment type="subcellular location">
    <subcellularLocation>
        <location evidence="1">Cell membrane</location>
        <topology evidence="1">Multi-pass membrane protein</topology>
    </subcellularLocation>
</comment>
<accession>V9TW23</accession>
<gene>
    <name evidence="9" type="primary">mreD</name>
    <name evidence="9" type="ORF">P856_696</name>
</gene>
<comment type="similarity">
    <text evidence="2">Belongs to the MreD family.</text>
</comment>
<evidence type="ECO:0000256" key="2">
    <source>
        <dbReference type="ARBA" id="ARBA00007776"/>
    </source>
</evidence>
<evidence type="ECO:0000256" key="3">
    <source>
        <dbReference type="ARBA" id="ARBA00022475"/>
    </source>
</evidence>
<keyword evidence="4 8" id="KW-0812">Transmembrane</keyword>
<keyword evidence="5" id="KW-0133">Cell shape</keyword>
<dbReference type="eggNOG" id="ENOG5032U20">
    <property type="taxonomic scope" value="Bacteria"/>
</dbReference>
<name>V9TW23_9PROT</name>
<proteinExistence type="inferred from homology"/>
<evidence type="ECO:0000256" key="5">
    <source>
        <dbReference type="ARBA" id="ARBA00022960"/>
    </source>
</evidence>
<keyword evidence="10" id="KW-1185">Reference proteome</keyword>
<dbReference type="GO" id="GO:0005886">
    <property type="term" value="C:plasma membrane"/>
    <property type="evidence" value="ECO:0007669"/>
    <property type="project" value="UniProtKB-SubCell"/>
</dbReference>
<keyword evidence="6 8" id="KW-1133">Transmembrane helix</keyword>
<feature type="transmembrane region" description="Helical" evidence="8">
    <location>
        <begin position="108"/>
        <end position="132"/>
    </location>
</feature>
<dbReference type="InterPro" id="IPR007227">
    <property type="entry name" value="Cell_shape_determining_MreD"/>
</dbReference>
<sequence length="170" mass="19431">MMRLTLAKSFSIWIRRSIPIALVAMLAALSVVSIKIPGYASIAADYTSMAVFYWTVFCPDLQPISLLFIIGLLQDIICGNPLGLTVVSLLLLHRLTLSQQQLLIKKPFLFICFAFMLIQLLISILSWLIMSLLHFCLILPDPAVYRYLITVFGFPIMMRFLFYVRCYVIE</sequence>
<evidence type="ECO:0000256" key="8">
    <source>
        <dbReference type="SAM" id="Phobius"/>
    </source>
</evidence>
<protein>
    <submittedName>
        <fullName evidence="9">Rod shape-determining protein MreD</fullName>
    </submittedName>
</protein>
<dbReference type="RefSeq" id="WP_025300780.1">
    <property type="nucleotide sequence ID" value="NZ_CP006745.1"/>
</dbReference>
<evidence type="ECO:0000313" key="10">
    <source>
        <dbReference type="Proteomes" id="UP000018700"/>
    </source>
</evidence>
<keyword evidence="3" id="KW-1003">Cell membrane</keyword>
<evidence type="ECO:0000256" key="7">
    <source>
        <dbReference type="ARBA" id="ARBA00023136"/>
    </source>
</evidence>
<feature type="transmembrane region" description="Helical" evidence="8">
    <location>
        <begin position="144"/>
        <end position="164"/>
    </location>
</feature>
<reference evidence="9 10" key="1">
    <citation type="journal article" date="2013" name="PLoS ONE">
        <title>Bacterial endosymbiosis in a chordate host: long-term co-evolution and conservation of secondary metabolism.</title>
        <authorList>
            <person name="Kwan J.C."/>
            <person name="Schmidt E.W."/>
        </authorList>
    </citation>
    <scope>NUCLEOTIDE SEQUENCE [LARGE SCALE GENOMIC DNA]</scope>
    <source>
        <strain evidence="10">faulkneri L5</strain>
    </source>
</reference>
<feature type="transmembrane region" description="Helical" evidence="8">
    <location>
        <begin position="64"/>
        <end position="92"/>
    </location>
</feature>
<dbReference type="STRING" id="1401328.P856_696"/>
<dbReference type="Pfam" id="PF04093">
    <property type="entry name" value="MreD"/>
    <property type="match status" value="1"/>
</dbReference>